<dbReference type="AlphaFoldDB" id="A0A8S0Y0K9"/>
<evidence type="ECO:0000256" key="1">
    <source>
        <dbReference type="SAM" id="SignalP"/>
    </source>
</evidence>
<dbReference type="OrthoDB" id="2973648at2759"/>
<feature type="signal peptide" evidence="1">
    <location>
        <begin position="1"/>
        <end position="22"/>
    </location>
</feature>
<reference evidence="2 3" key="1">
    <citation type="submission" date="2020-01" db="EMBL/GenBank/DDBJ databases">
        <authorList>
            <person name="Gupta K D."/>
        </authorList>
    </citation>
    <scope>NUCLEOTIDE SEQUENCE [LARGE SCALE GENOMIC DNA]</scope>
</reference>
<keyword evidence="3" id="KW-1185">Reference proteome</keyword>
<gene>
    <name evidence="2" type="ORF">AAE3_LOCUS13401</name>
</gene>
<organism evidence="2 3">
    <name type="scientific">Cyclocybe aegerita</name>
    <name type="common">Black poplar mushroom</name>
    <name type="synonym">Agrocybe aegerita</name>
    <dbReference type="NCBI Taxonomy" id="1973307"/>
    <lineage>
        <taxon>Eukaryota</taxon>
        <taxon>Fungi</taxon>
        <taxon>Dikarya</taxon>
        <taxon>Basidiomycota</taxon>
        <taxon>Agaricomycotina</taxon>
        <taxon>Agaricomycetes</taxon>
        <taxon>Agaricomycetidae</taxon>
        <taxon>Agaricales</taxon>
        <taxon>Agaricineae</taxon>
        <taxon>Bolbitiaceae</taxon>
        <taxon>Cyclocybe</taxon>
    </lineage>
</organism>
<sequence>MVSLLSVPFLASLFSLLFVAHAFPVTLLSRAKLDVFVPTIVSPNSTTVWTIGENATIVWDISNAPASISNGAAVVLNGYGTVAEGFDLRAGSVDVLVPQVPQGNYFITYALLVNVRPSLQFSNISS</sequence>
<evidence type="ECO:0000313" key="2">
    <source>
        <dbReference type="EMBL" id="CAA7270931.1"/>
    </source>
</evidence>
<evidence type="ECO:0000313" key="3">
    <source>
        <dbReference type="Proteomes" id="UP000467700"/>
    </source>
</evidence>
<keyword evidence="1" id="KW-0732">Signal</keyword>
<name>A0A8S0Y0K9_CYCAE</name>
<dbReference type="Proteomes" id="UP000467700">
    <property type="component" value="Unassembled WGS sequence"/>
</dbReference>
<protein>
    <submittedName>
        <fullName evidence="2">Uncharacterized protein</fullName>
    </submittedName>
</protein>
<feature type="chain" id="PRO_5035758138" evidence="1">
    <location>
        <begin position="23"/>
        <end position="126"/>
    </location>
</feature>
<proteinExistence type="predicted"/>
<comment type="caution">
    <text evidence="2">The sequence shown here is derived from an EMBL/GenBank/DDBJ whole genome shotgun (WGS) entry which is preliminary data.</text>
</comment>
<accession>A0A8S0Y0K9</accession>
<dbReference type="EMBL" id="CACVBS010000101">
    <property type="protein sequence ID" value="CAA7270931.1"/>
    <property type="molecule type" value="Genomic_DNA"/>
</dbReference>